<evidence type="ECO:0008006" key="3">
    <source>
        <dbReference type="Google" id="ProtNLM"/>
    </source>
</evidence>
<dbReference type="EMBL" id="JFHE01000020">
    <property type="protein sequence ID" value="KDR32170.1"/>
    <property type="molecule type" value="Genomic_DNA"/>
</dbReference>
<proteinExistence type="predicted"/>
<gene>
    <name evidence="1" type="ORF">BG57_12025</name>
</gene>
<sequence length="238" mass="26094">MTSFFRSGDVMRSRSVSDIVLTATLDVPVPGAPVLADWQRETSTRLALEPGDVEVMPLARTQVRWPEYKRCVQAMSDWLCALGLPDVLADSDMALMACRGARYHHDAEQYGAAAFCNLFLGEDKGMDLHFPNTGRRIPLKHGTAVIFDTCQPHGVIHRSSDRFIAEAVSPDQSFTQIFLTWELPIENAGVADALKVVFDIAGSASLQVEDEQVWFNGAPGIVCPESGRWLTSLSVPSA</sequence>
<dbReference type="AlphaFoldDB" id="A0A069NV53"/>
<dbReference type="eggNOG" id="ENOG502ZAFN">
    <property type="taxonomic scope" value="Bacteria"/>
</dbReference>
<name>A0A069NV53_9BURK</name>
<dbReference type="Proteomes" id="UP000027439">
    <property type="component" value="Unassembled WGS sequence"/>
</dbReference>
<comment type="caution">
    <text evidence="1">The sequence shown here is derived from an EMBL/GenBank/DDBJ whole genome shotgun (WGS) entry which is preliminary data.</text>
</comment>
<evidence type="ECO:0000313" key="2">
    <source>
        <dbReference type="Proteomes" id="UP000027439"/>
    </source>
</evidence>
<reference evidence="1 2" key="1">
    <citation type="submission" date="2014-03" db="EMBL/GenBank/DDBJ databases">
        <title>Draft Genome Sequences of Four Burkholderia Strains.</title>
        <authorList>
            <person name="Liu X.Y."/>
            <person name="Li C.X."/>
            <person name="Xu J.H."/>
        </authorList>
    </citation>
    <scope>NUCLEOTIDE SEQUENCE [LARGE SCALE GENOMIC DNA]</scope>
    <source>
        <strain evidence="1 2">R27</strain>
    </source>
</reference>
<accession>A0A069NV53</accession>
<organism evidence="1 2">
    <name type="scientific">Caballeronia grimmiae</name>
    <dbReference type="NCBI Taxonomy" id="1071679"/>
    <lineage>
        <taxon>Bacteria</taxon>
        <taxon>Pseudomonadati</taxon>
        <taxon>Pseudomonadota</taxon>
        <taxon>Betaproteobacteria</taxon>
        <taxon>Burkholderiales</taxon>
        <taxon>Burkholderiaceae</taxon>
        <taxon>Caballeronia</taxon>
    </lineage>
</organism>
<evidence type="ECO:0000313" key="1">
    <source>
        <dbReference type="EMBL" id="KDR32170.1"/>
    </source>
</evidence>
<protein>
    <recommendedName>
        <fullName evidence="3">Aspartyl/asparaginy/proline hydroxylase domain-containing protein</fullName>
    </recommendedName>
</protein>